<keyword evidence="7" id="KW-0999">Mitochondrion inner membrane</keyword>
<evidence type="ECO:0000256" key="7">
    <source>
        <dbReference type="RuleBase" id="RU363021"/>
    </source>
</evidence>
<evidence type="ECO:0000256" key="3">
    <source>
        <dbReference type="ARBA" id="ARBA00022692"/>
    </source>
</evidence>
<evidence type="ECO:0000256" key="5">
    <source>
        <dbReference type="ARBA" id="ARBA00023128"/>
    </source>
</evidence>
<feature type="region of interest" description="Disordered" evidence="8">
    <location>
        <begin position="257"/>
        <end position="331"/>
    </location>
</feature>
<accession>A0A3B4C6D8</accession>
<feature type="transmembrane region" description="Helical" evidence="7">
    <location>
        <begin position="137"/>
        <end position="155"/>
    </location>
</feature>
<dbReference type="OMA" id="GGEDIYH"/>
<comment type="similarity">
    <text evidence="2">Belongs to the apolipoprotein O/MICOS complex subunit Mic27 family.</text>
</comment>
<proteinExistence type="inferred from homology"/>
<dbReference type="Proteomes" id="UP001501920">
    <property type="component" value="Chromosome 8"/>
</dbReference>
<dbReference type="Pfam" id="PF09769">
    <property type="entry name" value="ApoO"/>
    <property type="match status" value="1"/>
</dbReference>
<dbReference type="AlphaFoldDB" id="A0A3B4C6D8"/>
<keyword evidence="4 7" id="KW-1133">Transmembrane helix</keyword>
<dbReference type="PANTHER" id="PTHR14564">
    <property type="entry name" value="MICOS COMPLEX SUBUNIT MIC26 / MIC27 FAMILY MEMBER"/>
    <property type="match status" value="1"/>
</dbReference>
<keyword evidence="10" id="KW-1185">Reference proteome</keyword>
<comment type="subcellular location">
    <subcellularLocation>
        <location evidence="7">Mitochondrion inner membrane</location>
    </subcellularLocation>
    <subcellularLocation>
        <location evidence="1">Mitochondrion membrane</location>
    </subcellularLocation>
</comment>
<evidence type="ECO:0000313" key="9">
    <source>
        <dbReference type="Ensembl" id="ENSPNAP00000006124.1"/>
    </source>
</evidence>
<reference evidence="9 10" key="1">
    <citation type="submission" date="2020-10" db="EMBL/GenBank/DDBJ databases">
        <title>Pygocentrus nattereri (red-bellied piranha) genome, fPygNat1, primary haplotype.</title>
        <authorList>
            <person name="Myers G."/>
            <person name="Meyer A."/>
            <person name="Karagic N."/>
            <person name="Pippel M."/>
            <person name="Winkler S."/>
            <person name="Tracey A."/>
            <person name="Wood J."/>
            <person name="Formenti G."/>
            <person name="Howe K."/>
            <person name="Fedrigo O."/>
            <person name="Jarvis E.D."/>
        </authorList>
    </citation>
    <scope>NUCLEOTIDE SEQUENCE [LARGE SCALE GENOMIC DNA]</scope>
</reference>
<dbReference type="GO" id="GO:0061617">
    <property type="term" value="C:MICOS complex"/>
    <property type="evidence" value="ECO:0007669"/>
    <property type="project" value="UniProtKB-UniRule"/>
</dbReference>
<gene>
    <name evidence="9" type="primary">APOOL</name>
</gene>
<evidence type="ECO:0000313" key="10">
    <source>
        <dbReference type="Proteomes" id="UP001501920"/>
    </source>
</evidence>
<dbReference type="OrthoDB" id="5973346at2759"/>
<dbReference type="STRING" id="42514.ENSPNAP00000006124"/>
<dbReference type="InterPro" id="IPR019166">
    <property type="entry name" value="MIC26/MIC27"/>
</dbReference>
<dbReference type="GO" id="GO:0042407">
    <property type="term" value="P:cristae formation"/>
    <property type="evidence" value="ECO:0007669"/>
    <property type="project" value="InterPro"/>
</dbReference>
<dbReference type="Ensembl" id="ENSPNAT00000004088.2">
    <property type="protein sequence ID" value="ENSPNAP00000006124.1"/>
    <property type="gene ID" value="ENSPNAG00000012188.2"/>
</dbReference>
<evidence type="ECO:0000256" key="4">
    <source>
        <dbReference type="ARBA" id="ARBA00022989"/>
    </source>
</evidence>
<keyword evidence="3 7" id="KW-0812">Transmembrane</keyword>
<reference evidence="9" key="2">
    <citation type="submission" date="2025-08" db="UniProtKB">
        <authorList>
            <consortium name="Ensembl"/>
        </authorList>
    </citation>
    <scope>IDENTIFICATION</scope>
</reference>
<evidence type="ECO:0000256" key="1">
    <source>
        <dbReference type="ARBA" id="ARBA00004325"/>
    </source>
</evidence>
<evidence type="ECO:0000256" key="2">
    <source>
        <dbReference type="ARBA" id="ARBA00010904"/>
    </source>
</evidence>
<feature type="transmembrane region" description="Helical" evidence="7">
    <location>
        <begin position="110"/>
        <end position="128"/>
    </location>
</feature>
<feature type="compositionally biased region" description="Basic and acidic residues" evidence="8">
    <location>
        <begin position="257"/>
        <end position="274"/>
    </location>
</feature>
<protein>
    <recommendedName>
        <fullName evidence="7">MICOS complex subunit</fullName>
    </recommendedName>
</protein>
<keyword evidence="5 7" id="KW-0496">Mitochondrion</keyword>
<dbReference type="GeneTree" id="ENSGT00530000063666"/>
<comment type="function">
    <text evidence="7">Component of the MICOS complex, a large protein complex of the mitochondrial inner membrane that plays crucial roles in the maintenance of crista junctions, inner membrane architecture, and formation of contact sites to the outer membrane.</text>
</comment>
<comment type="subunit">
    <text evidence="7">Component of the mitochondrial contact site and cristae organizing system (MICOS) complex.</text>
</comment>
<name>A0A3B4C6D8_PYGNA</name>
<evidence type="ECO:0000256" key="6">
    <source>
        <dbReference type="ARBA" id="ARBA00023136"/>
    </source>
</evidence>
<sequence>MSSKVIKVVAVPAVLGFASIRVYAVREAKTERMFSPQELSIYSIEPQKRLQYVEEQPGALQSGLGKVRGSLQSYMQNIKSIFVSAKVTGVNLYHGGEDIYHFLKDPPSGFIPRVAVITLSGLAGMVLARKGSRMKRLVFPFSLATAGFAVCYPIQTISILKVSAKTIYAASHWTSSTVASLWKSPAAVPVSSVAIPSPETVAKASTATEEVEASGTEESSQEFPPPTKPSMTPMPEAQAAPVPLSVPVLAQASETEHFVPSAKDELIVADEEKTSSLSSSQTDESKLEMPSVQTTTESKATTEKKIPGVDLKLMDFGQSNPEDADLYSTRS</sequence>
<organism evidence="9 10">
    <name type="scientific">Pygocentrus nattereri</name>
    <name type="common">Red-bellied piranha</name>
    <dbReference type="NCBI Taxonomy" id="42514"/>
    <lineage>
        <taxon>Eukaryota</taxon>
        <taxon>Metazoa</taxon>
        <taxon>Chordata</taxon>
        <taxon>Craniata</taxon>
        <taxon>Vertebrata</taxon>
        <taxon>Euteleostomi</taxon>
        <taxon>Actinopterygii</taxon>
        <taxon>Neopterygii</taxon>
        <taxon>Teleostei</taxon>
        <taxon>Ostariophysi</taxon>
        <taxon>Characiformes</taxon>
        <taxon>Characoidei</taxon>
        <taxon>Pygocentrus</taxon>
    </lineage>
</organism>
<dbReference type="InterPro" id="IPR033182">
    <property type="entry name" value="MIC26/MIC27_animal"/>
</dbReference>
<feature type="region of interest" description="Disordered" evidence="8">
    <location>
        <begin position="199"/>
        <end position="239"/>
    </location>
</feature>
<keyword evidence="6 7" id="KW-0472">Membrane</keyword>
<reference evidence="9" key="3">
    <citation type="submission" date="2025-09" db="UniProtKB">
        <authorList>
            <consortium name="Ensembl"/>
        </authorList>
    </citation>
    <scope>IDENTIFICATION</scope>
</reference>
<evidence type="ECO:0000256" key="8">
    <source>
        <dbReference type="SAM" id="MobiDB-lite"/>
    </source>
</evidence>